<evidence type="ECO:0000256" key="4">
    <source>
        <dbReference type="ARBA" id="ARBA00022679"/>
    </source>
</evidence>
<dbReference type="InterPro" id="IPR000537">
    <property type="entry name" value="UbiA_prenyltransferase"/>
</dbReference>
<dbReference type="InterPro" id="IPR050475">
    <property type="entry name" value="Prenyltransferase_related"/>
</dbReference>
<feature type="transmembrane region" description="Helical" evidence="12">
    <location>
        <begin position="230"/>
        <end position="252"/>
    </location>
</feature>
<feature type="transmembrane region" description="Helical" evidence="12">
    <location>
        <begin position="203"/>
        <end position="224"/>
    </location>
</feature>
<dbReference type="HAMAP" id="MF_01286">
    <property type="entry name" value="DGGGP_synth"/>
    <property type="match status" value="1"/>
</dbReference>
<keyword evidence="4 12" id="KW-0808">Transferase</keyword>
<keyword evidence="9 12" id="KW-0472">Membrane</keyword>
<accession>F8AN44</accession>
<gene>
    <name evidence="13" type="ordered locus">Metok_0988</name>
</gene>
<keyword evidence="2 12" id="KW-1003">Cell membrane</keyword>
<dbReference type="STRING" id="647113.Metok_0988"/>
<feature type="transmembrane region" description="Helical" evidence="12">
    <location>
        <begin position="264"/>
        <end position="282"/>
    </location>
</feature>
<evidence type="ECO:0000256" key="9">
    <source>
        <dbReference type="ARBA" id="ARBA00023136"/>
    </source>
</evidence>
<dbReference type="EMBL" id="CP002792">
    <property type="protein sequence ID" value="AEH06958.1"/>
    <property type="molecule type" value="Genomic_DNA"/>
</dbReference>
<dbReference type="GO" id="GO:0005886">
    <property type="term" value="C:plasma membrane"/>
    <property type="evidence" value="ECO:0007669"/>
    <property type="project" value="UniProtKB-SubCell"/>
</dbReference>
<dbReference type="PANTHER" id="PTHR42723">
    <property type="entry name" value="CHLOROPHYLL SYNTHASE"/>
    <property type="match status" value="1"/>
</dbReference>
<evidence type="ECO:0000256" key="6">
    <source>
        <dbReference type="ARBA" id="ARBA00022842"/>
    </source>
</evidence>
<dbReference type="eggNOG" id="arCOG00476">
    <property type="taxonomic scope" value="Archaea"/>
</dbReference>
<keyword evidence="10 12" id="KW-0594">Phospholipid biosynthesis</keyword>
<keyword evidence="3 12" id="KW-0444">Lipid biosynthesis</keyword>
<dbReference type="GO" id="GO:0047295">
    <property type="term" value="F:geranylgeranylglycerol-phosphate geranylgeranyltransferase activity"/>
    <property type="evidence" value="ECO:0007669"/>
    <property type="project" value="UniProtKB-UniRule"/>
</dbReference>
<dbReference type="HOGENOM" id="CLU_073311_1_1_2"/>
<feature type="transmembrane region" description="Helical" evidence="12">
    <location>
        <begin position="12"/>
        <end position="30"/>
    </location>
</feature>
<dbReference type="InterPro" id="IPR044878">
    <property type="entry name" value="UbiA_sf"/>
</dbReference>
<dbReference type="InterPro" id="IPR023547">
    <property type="entry name" value="DGGGP_synth"/>
</dbReference>
<dbReference type="CDD" id="cd13961">
    <property type="entry name" value="PT_UbiA_DGGGPS"/>
    <property type="match status" value="1"/>
</dbReference>
<comment type="function">
    <text evidence="12">Prenyltransferase that catalyzes the transfer of the geranylgeranyl moiety of geranylgeranyl diphosphate (GGPP) to the C2 hydroxyl of (S)-3-O-geranylgeranylglyceryl phosphate (GGGP). This reaction is the second ether-bond-formation step in the biosynthesis of archaeal membrane lipids.</text>
</comment>
<proteinExistence type="inferred from homology"/>
<dbReference type="Pfam" id="PF01040">
    <property type="entry name" value="UbiA"/>
    <property type="match status" value="1"/>
</dbReference>
<evidence type="ECO:0000256" key="1">
    <source>
        <dbReference type="ARBA" id="ARBA00004651"/>
    </source>
</evidence>
<comment type="pathway">
    <text evidence="12">Membrane lipid metabolism; glycerophospholipid metabolism.</text>
</comment>
<comment type="subcellular location">
    <subcellularLocation>
        <location evidence="1 12">Cell membrane</location>
        <topology evidence="1 12">Multi-pass membrane protein</topology>
    </subcellularLocation>
</comment>
<feature type="transmembrane region" description="Helical" evidence="12">
    <location>
        <begin position="93"/>
        <end position="126"/>
    </location>
</feature>
<dbReference type="OrthoDB" id="11851at2157"/>
<dbReference type="UniPathway" id="UPA00940"/>
<organism evidence="13 14">
    <name type="scientific">Methanothermococcus okinawensis (strain DSM 14208 / JCM 11175 / IH1)</name>
    <dbReference type="NCBI Taxonomy" id="647113"/>
    <lineage>
        <taxon>Archaea</taxon>
        <taxon>Methanobacteriati</taxon>
        <taxon>Methanobacteriota</taxon>
        <taxon>Methanomada group</taxon>
        <taxon>Methanococci</taxon>
        <taxon>Methanococcales</taxon>
        <taxon>Methanococcaceae</taxon>
        <taxon>Methanothermococcus</taxon>
    </lineage>
</organism>
<dbReference type="GeneID" id="10773140"/>
<keyword evidence="5 12" id="KW-0812">Transmembrane</keyword>
<evidence type="ECO:0000256" key="12">
    <source>
        <dbReference type="HAMAP-Rule" id="MF_01286"/>
    </source>
</evidence>
<dbReference type="GO" id="GO:0046474">
    <property type="term" value="P:glycerophospholipid biosynthetic process"/>
    <property type="evidence" value="ECO:0007669"/>
    <property type="project" value="UniProtKB-UniRule"/>
</dbReference>
<evidence type="ECO:0000313" key="13">
    <source>
        <dbReference type="EMBL" id="AEH06958.1"/>
    </source>
</evidence>
<dbReference type="Gene3D" id="1.10.357.140">
    <property type="entry name" value="UbiA prenyltransferase"/>
    <property type="match status" value="1"/>
</dbReference>
<keyword evidence="11 12" id="KW-1208">Phospholipid metabolism</keyword>
<name>F8AN44_METOI</name>
<keyword evidence="6 12" id="KW-0460">Magnesium</keyword>
<dbReference type="KEGG" id="mok:Metok_0988"/>
<keyword evidence="14" id="KW-1185">Reference proteome</keyword>
<evidence type="ECO:0000256" key="7">
    <source>
        <dbReference type="ARBA" id="ARBA00022989"/>
    </source>
</evidence>
<evidence type="ECO:0000256" key="2">
    <source>
        <dbReference type="ARBA" id="ARBA00022475"/>
    </source>
</evidence>
<sequence length="283" mass="31460">MKHLKYYLDLMRAKNCLTASFGTIIGGLIASGFNLNLVNNNIYYILIASFIVFLICGFGNALNDIYDIEIDKINKPFRPLPSNKISLKNAKIFSWLLVSFGIIISIFNRICFVIAIINAIALYLYAKKYKKNKIIGNLIVAYLTGSVFIFGGASVNNVGITLILFLCAMFATWSREIIKDFEDTEGDLKEGVMSLPIRYGDKSLYIAGIFLIVAVILSPLPYIMGMFGDIYLIGITICDILFIYSILKLIGAPSKSGAKKSSKNIKYIMNLVLLCFVIGSILK</sequence>
<protein>
    <recommendedName>
        <fullName evidence="12">Digeranylgeranylglyceryl phosphate synthase</fullName>
        <shortName evidence="12">DGGGP synthase</shortName>
        <shortName evidence="12">DGGGPS</shortName>
        <ecNumber evidence="12">2.5.1.42</ecNumber>
    </recommendedName>
    <alternativeName>
        <fullName evidence="12">(S)-2,3-di-O-geranylgeranylglyceryl phosphate synthase</fullName>
    </alternativeName>
    <alternativeName>
        <fullName evidence="12">Geranylgeranylglycerol-phosphate geranylgeranyltransferase</fullName>
    </alternativeName>
</protein>
<comment type="cofactor">
    <cofactor evidence="12">
        <name>Mg(2+)</name>
        <dbReference type="ChEBI" id="CHEBI:18420"/>
    </cofactor>
</comment>
<feature type="transmembrane region" description="Helical" evidence="12">
    <location>
        <begin position="138"/>
        <end position="171"/>
    </location>
</feature>
<dbReference type="EC" id="2.5.1.42" evidence="12"/>
<dbReference type="PANTHER" id="PTHR42723:SF1">
    <property type="entry name" value="CHLOROPHYLL SYNTHASE, CHLOROPLASTIC"/>
    <property type="match status" value="1"/>
</dbReference>
<evidence type="ECO:0000256" key="8">
    <source>
        <dbReference type="ARBA" id="ARBA00023098"/>
    </source>
</evidence>
<dbReference type="GO" id="GO:0000287">
    <property type="term" value="F:magnesium ion binding"/>
    <property type="evidence" value="ECO:0007669"/>
    <property type="project" value="UniProtKB-UniRule"/>
</dbReference>
<dbReference type="Gene3D" id="1.20.120.1780">
    <property type="entry name" value="UbiA prenyltransferase"/>
    <property type="match status" value="1"/>
</dbReference>
<reference evidence="13" key="1">
    <citation type="submission" date="2011-05" db="EMBL/GenBank/DDBJ databases">
        <title>Complete sequence of chromosome of Methanothermococcus okinawensis IH1.</title>
        <authorList>
            <consortium name="US DOE Joint Genome Institute"/>
            <person name="Lucas S."/>
            <person name="Han J."/>
            <person name="Lapidus A."/>
            <person name="Cheng J.-F."/>
            <person name="Goodwin L."/>
            <person name="Pitluck S."/>
            <person name="Peters L."/>
            <person name="Mikhailova N."/>
            <person name="Held B."/>
            <person name="Han C."/>
            <person name="Tapia R."/>
            <person name="Land M."/>
            <person name="Hauser L."/>
            <person name="Kyrpides N."/>
            <person name="Ivanova N."/>
            <person name="Pagani I."/>
            <person name="Sieprawska-Lupa M."/>
            <person name="Takai K."/>
            <person name="Miyazaki J."/>
            <person name="Whitman W."/>
            <person name="Woyke T."/>
        </authorList>
    </citation>
    <scope>NUCLEOTIDE SEQUENCE [LARGE SCALE GENOMIC DNA]</scope>
    <source>
        <strain evidence="13">IH1</strain>
    </source>
</reference>
<evidence type="ECO:0000256" key="3">
    <source>
        <dbReference type="ARBA" id="ARBA00022516"/>
    </source>
</evidence>
<keyword evidence="8 12" id="KW-0443">Lipid metabolism</keyword>
<comment type="catalytic activity">
    <reaction evidence="12">
        <text>sn-3-O-(geranylgeranyl)glycerol 1-phosphate + (2E,6E,10E)-geranylgeranyl diphosphate = 2,3-bis-O-(geranylgeranyl)-sn-glycerol 1-phosphate + diphosphate</text>
        <dbReference type="Rhea" id="RHEA:18109"/>
        <dbReference type="ChEBI" id="CHEBI:33019"/>
        <dbReference type="ChEBI" id="CHEBI:57677"/>
        <dbReference type="ChEBI" id="CHEBI:58756"/>
        <dbReference type="ChEBI" id="CHEBI:58837"/>
        <dbReference type="EC" id="2.5.1.42"/>
    </reaction>
</comment>
<keyword evidence="7 12" id="KW-1133">Transmembrane helix</keyword>
<evidence type="ECO:0000256" key="11">
    <source>
        <dbReference type="ARBA" id="ARBA00023264"/>
    </source>
</evidence>
<dbReference type="RefSeq" id="WP_013867142.1">
    <property type="nucleotide sequence ID" value="NC_015636.1"/>
</dbReference>
<comment type="similarity">
    <text evidence="12">Belongs to the UbiA prenyltransferase family. DGGGP synthase subfamily.</text>
</comment>
<feature type="transmembrane region" description="Helical" evidence="12">
    <location>
        <begin position="42"/>
        <end position="62"/>
    </location>
</feature>
<evidence type="ECO:0000313" key="14">
    <source>
        <dbReference type="Proteomes" id="UP000009296"/>
    </source>
</evidence>
<evidence type="ECO:0000256" key="5">
    <source>
        <dbReference type="ARBA" id="ARBA00022692"/>
    </source>
</evidence>
<dbReference type="Proteomes" id="UP000009296">
    <property type="component" value="Chromosome"/>
</dbReference>
<dbReference type="AlphaFoldDB" id="F8AN44"/>
<evidence type="ECO:0000256" key="10">
    <source>
        <dbReference type="ARBA" id="ARBA00023209"/>
    </source>
</evidence>